<keyword evidence="2" id="KW-1185">Reference proteome</keyword>
<organism evidence="1 2">
    <name type="scientific">Phytophthora pseudosyringae</name>
    <dbReference type="NCBI Taxonomy" id="221518"/>
    <lineage>
        <taxon>Eukaryota</taxon>
        <taxon>Sar</taxon>
        <taxon>Stramenopiles</taxon>
        <taxon>Oomycota</taxon>
        <taxon>Peronosporomycetes</taxon>
        <taxon>Peronosporales</taxon>
        <taxon>Peronosporaceae</taxon>
        <taxon>Phytophthora</taxon>
    </lineage>
</organism>
<protein>
    <submittedName>
        <fullName evidence="1">Uncharacterized protein</fullName>
    </submittedName>
</protein>
<dbReference type="OrthoDB" id="127024at2759"/>
<reference evidence="1" key="1">
    <citation type="submission" date="2021-02" db="EMBL/GenBank/DDBJ databases">
        <authorList>
            <person name="Palmer J.M."/>
        </authorList>
    </citation>
    <scope>NUCLEOTIDE SEQUENCE</scope>
    <source>
        <strain evidence="1">SCRP734</strain>
    </source>
</reference>
<proteinExistence type="predicted"/>
<gene>
    <name evidence="1" type="ORF">PHYPSEUDO_009436</name>
</gene>
<evidence type="ECO:0000313" key="1">
    <source>
        <dbReference type="EMBL" id="KAG7378845.1"/>
    </source>
</evidence>
<dbReference type="EMBL" id="JAGDFM010000392">
    <property type="protein sequence ID" value="KAG7378845.1"/>
    <property type="molecule type" value="Genomic_DNA"/>
</dbReference>
<dbReference type="Proteomes" id="UP000694044">
    <property type="component" value="Unassembled WGS sequence"/>
</dbReference>
<name>A0A8T1VCQ0_9STRA</name>
<accession>A0A8T1VCQ0</accession>
<dbReference type="AlphaFoldDB" id="A0A8T1VCQ0"/>
<sequence length="140" mass="15066">MPTSPPRTLSISVATPTGKCLWTPRSLTVATNVLGASAKAKVKFTMVKPKFKANVEANMYACAPSADTSLRSNMTVAGLQVQVLKAAVFDSYKTVLKKVLMKFKDASVKSVSLDFASVSEFDVTFDSSSLRSRVYCPTSL</sequence>
<comment type="caution">
    <text evidence="1">The sequence shown here is derived from an EMBL/GenBank/DDBJ whole genome shotgun (WGS) entry which is preliminary data.</text>
</comment>
<evidence type="ECO:0000313" key="2">
    <source>
        <dbReference type="Proteomes" id="UP000694044"/>
    </source>
</evidence>